<evidence type="ECO:0000313" key="2">
    <source>
        <dbReference type="Proteomes" id="UP001329430"/>
    </source>
</evidence>
<dbReference type="EMBL" id="JAVRBK010000014">
    <property type="protein sequence ID" value="KAK5637904.1"/>
    <property type="molecule type" value="Genomic_DNA"/>
</dbReference>
<sequence length="115" mass="13221">MHEKYFRLAKHLSKANVKILSSILRARGVFGMIISRIAITKCSHGNTCAMEKEEKECVLKFFKIDISHGVVPGKTACMQCIQENAVLKNMDWKKIKYCIKNEIAKRRKLYTSISK</sequence>
<reference evidence="1 2" key="1">
    <citation type="journal article" date="2024" name="Insects">
        <title>An Improved Chromosome-Level Genome Assembly of the Firefly Pyrocoelia pectoralis.</title>
        <authorList>
            <person name="Fu X."/>
            <person name="Meyer-Rochow V.B."/>
            <person name="Ballantyne L."/>
            <person name="Zhu X."/>
        </authorList>
    </citation>
    <scope>NUCLEOTIDE SEQUENCE [LARGE SCALE GENOMIC DNA]</scope>
    <source>
        <strain evidence="1">XCY_ONT2</strain>
    </source>
</reference>
<evidence type="ECO:0000313" key="1">
    <source>
        <dbReference type="EMBL" id="KAK5637904.1"/>
    </source>
</evidence>
<accession>A0AAN7V5P3</accession>
<name>A0AAN7V5P3_9COLE</name>
<protein>
    <submittedName>
        <fullName evidence="1">Uncharacterized protein</fullName>
    </submittedName>
</protein>
<gene>
    <name evidence="1" type="ORF">RI129_000132</name>
</gene>
<dbReference type="Proteomes" id="UP001329430">
    <property type="component" value="Unassembled WGS sequence"/>
</dbReference>
<keyword evidence="2" id="KW-1185">Reference proteome</keyword>
<dbReference type="AlphaFoldDB" id="A0AAN7V5P3"/>
<comment type="caution">
    <text evidence="1">The sequence shown here is derived from an EMBL/GenBank/DDBJ whole genome shotgun (WGS) entry which is preliminary data.</text>
</comment>
<proteinExistence type="predicted"/>
<organism evidence="1 2">
    <name type="scientific">Pyrocoelia pectoralis</name>
    <dbReference type="NCBI Taxonomy" id="417401"/>
    <lineage>
        <taxon>Eukaryota</taxon>
        <taxon>Metazoa</taxon>
        <taxon>Ecdysozoa</taxon>
        <taxon>Arthropoda</taxon>
        <taxon>Hexapoda</taxon>
        <taxon>Insecta</taxon>
        <taxon>Pterygota</taxon>
        <taxon>Neoptera</taxon>
        <taxon>Endopterygota</taxon>
        <taxon>Coleoptera</taxon>
        <taxon>Polyphaga</taxon>
        <taxon>Elateriformia</taxon>
        <taxon>Elateroidea</taxon>
        <taxon>Lampyridae</taxon>
        <taxon>Lampyrinae</taxon>
        <taxon>Pyrocoelia</taxon>
    </lineage>
</organism>